<accession>A0A0A0J2E7</accession>
<dbReference type="AlphaFoldDB" id="A0A0A0J2E7"/>
<comment type="caution">
    <text evidence="1">The sequence shown here is derived from an EMBL/GenBank/DDBJ whole genome shotgun (WGS) entry which is preliminary data.</text>
</comment>
<proteinExistence type="predicted"/>
<dbReference type="EMBL" id="AVPJ01000012">
    <property type="protein sequence ID" value="KGN31308.1"/>
    <property type="molecule type" value="Genomic_DNA"/>
</dbReference>
<sequence>MVVSAYSDPAFIAERLGGAPAAAIPAVLAAQGDSFLVEVDLRAGTGGSLDAAYPSAQTVTFSASGPGTLSPSSATIPGGTTTAVFTVSYSAEANGVAITATVGNGKKAIRATSNTFDITRFLEFVEGDSAALRNGTAGADGAACTTVDRATPLCGIVILPRGASSHVALTLAECRTTDACLRGSLVTQMIANLTANGTNLYDRANPARMELVCDKTMCGRAGVNGFTALWSRTAFGALTPVPACSAKGVIDATLEYCTDYRASQRDNAGDLHLVVLFLDDVRGSI</sequence>
<reference evidence="1 2" key="1">
    <citation type="submission" date="2013-08" db="EMBL/GenBank/DDBJ databases">
        <title>The genome sequence of Knoellia sinensis.</title>
        <authorList>
            <person name="Zhu W."/>
            <person name="Wang G."/>
        </authorList>
    </citation>
    <scope>NUCLEOTIDE SEQUENCE [LARGE SCALE GENOMIC DNA]</scope>
    <source>
        <strain evidence="1 2">KCTC 19936</strain>
    </source>
</reference>
<keyword evidence="2" id="KW-1185">Reference proteome</keyword>
<organism evidence="1 2">
    <name type="scientific">Knoellia sinensis KCTC 19936</name>
    <dbReference type="NCBI Taxonomy" id="1385520"/>
    <lineage>
        <taxon>Bacteria</taxon>
        <taxon>Bacillati</taxon>
        <taxon>Actinomycetota</taxon>
        <taxon>Actinomycetes</taxon>
        <taxon>Micrococcales</taxon>
        <taxon>Intrasporangiaceae</taxon>
        <taxon>Knoellia</taxon>
    </lineage>
</organism>
<gene>
    <name evidence="1" type="ORF">N802_04260</name>
</gene>
<dbReference type="Proteomes" id="UP000030002">
    <property type="component" value="Unassembled WGS sequence"/>
</dbReference>
<name>A0A0A0J2E7_9MICO</name>
<evidence type="ECO:0000313" key="1">
    <source>
        <dbReference type="EMBL" id="KGN31308.1"/>
    </source>
</evidence>
<evidence type="ECO:0000313" key="2">
    <source>
        <dbReference type="Proteomes" id="UP000030002"/>
    </source>
</evidence>
<protein>
    <submittedName>
        <fullName evidence="1">Uncharacterized protein</fullName>
    </submittedName>
</protein>